<reference evidence="1" key="1">
    <citation type="submission" date="2022-08" db="EMBL/GenBank/DDBJ databases">
        <title>Genome Sequence of Pycnoporus sanguineus.</title>
        <authorList>
            <person name="Buettner E."/>
        </authorList>
    </citation>
    <scope>NUCLEOTIDE SEQUENCE</scope>
    <source>
        <strain evidence="1">CG-C14</strain>
    </source>
</reference>
<gene>
    <name evidence="1" type="ORF">NUW54_g6208</name>
</gene>
<comment type="caution">
    <text evidence="1">The sequence shown here is derived from an EMBL/GenBank/DDBJ whole genome shotgun (WGS) entry which is preliminary data.</text>
</comment>
<organism evidence="1 2">
    <name type="scientific">Trametes sanguinea</name>
    <dbReference type="NCBI Taxonomy" id="158606"/>
    <lineage>
        <taxon>Eukaryota</taxon>
        <taxon>Fungi</taxon>
        <taxon>Dikarya</taxon>
        <taxon>Basidiomycota</taxon>
        <taxon>Agaricomycotina</taxon>
        <taxon>Agaricomycetes</taxon>
        <taxon>Polyporales</taxon>
        <taxon>Polyporaceae</taxon>
        <taxon>Trametes</taxon>
    </lineage>
</organism>
<dbReference type="Proteomes" id="UP001144978">
    <property type="component" value="Unassembled WGS sequence"/>
</dbReference>
<sequence length="83" mass="8645">MPLTYIPAASSLPEGVNAALPQFDAGSLEVFGDSPPLIMSCTALFPPGTPILGLRFLERVSEGTVDVVLMIPPAGLKHGTLKL</sequence>
<proteinExistence type="predicted"/>
<name>A0ACC1PT01_9APHY</name>
<protein>
    <submittedName>
        <fullName evidence="1">Uncharacterized protein</fullName>
    </submittedName>
</protein>
<keyword evidence="2" id="KW-1185">Reference proteome</keyword>
<evidence type="ECO:0000313" key="1">
    <source>
        <dbReference type="EMBL" id="KAJ3001795.1"/>
    </source>
</evidence>
<dbReference type="EMBL" id="JANSHE010001627">
    <property type="protein sequence ID" value="KAJ3001795.1"/>
    <property type="molecule type" value="Genomic_DNA"/>
</dbReference>
<accession>A0ACC1PT01</accession>
<evidence type="ECO:0000313" key="2">
    <source>
        <dbReference type="Proteomes" id="UP001144978"/>
    </source>
</evidence>